<evidence type="ECO:0000313" key="1">
    <source>
        <dbReference type="EMBL" id="ETJ24919.1"/>
    </source>
</evidence>
<reference evidence="1" key="1">
    <citation type="submission" date="2013-12" db="EMBL/GenBank/DDBJ databases">
        <title>A Varibaculum cambriense genome reconstructed from a premature infant gut community with otherwise low bacterial novelty that shifts toward anaerobic metabolism during the third week of life.</title>
        <authorList>
            <person name="Brown C.T."/>
            <person name="Sharon I."/>
            <person name="Thomas B.C."/>
            <person name="Castelle C.J."/>
            <person name="Morowitz M.J."/>
            <person name="Banfield J.F."/>
        </authorList>
    </citation>
    <scope>NUCLEOTIDE SEQUENCE</scope>
</reference>
<dbReference type="EMBL" id="AZMM01017948">
    <property type="protein sequence ID" value="ETJ24919.1"/>
    <property type="molecule type" value="Genomic_DNA"/>
</dbReference>
<sequence>MLKVDNQIELTDISKTANMIYENNSDI</sequence>
<protein>
    <submittedName>
        <fullName evidence="1">Uncharacterized protein</fullName>
    </submittedName>
</protein>
<accession>W1X808</accession>
<gene>
    <name evidence="1" type="ORF">Q604_UNBC17948G0002</name>
</gene>
<proteinExistence type="predicted"/>
<comment type="caution">
    <text evidence="1">The sequence shown here is derived from an EMBL/GenBank/DDBJ whole genome shotgun (WGS) entry which is preliminary data.</text>
</comment>
<organism evidence="1">
    <name type="scientific">human gut metagenome</name>
    <dbReference type="NCBI Taxonomy" id="408170"/>
    <lineage>
        <taxon>unclassified sequences</taxon>
        <taxon>metagenomes</taxon>
        <taxon>organismal metagenomes</taxon>
    </lineage>
</organism>
<name>W1X808_9ZZZZ</name>
<feature type="non-terminal residue" evidence="1">
    <location>
        <position position="27"/>
    </location>
</feature>
<dbReference type="AlphaFoldDB" id="W1X808"/>